<dbReference type="PANTHER" id="PTHR47128">
    <property type="match status" value="1"/>
</dbReference>
<dbReference type="Pfam" id="PF13460">
    <property type="entry name" value="NAD_binding_10"/>
    <property type="match status" value="1"/>
</dbReference>
<dbReference type="Proteomes" id="UP000650628">
    <property type="component" value="Unassembled WGS sequence"/>
</dbReference>
<name>A0A8J3TK79_9ACTN</name>
<dbReference type="Gene3D" id="3.40.50.720">
    <property type="entry name" value="NAD(P)-binding Rossmann-like Domain"/>
    <property type="match status" value="1"/>
</dbReference>
<dbReference type="InterPro" id="IPR044256">
    <property type="entry name" value="HCF244-like"/>
</dbReference>
<dbReference type="InterPro" id="IPR036291">
    <property type="entry name" value="NAD(P)-bd_dom_sf"/>
</dbReference>
<comment type="caution">
    <text evidence="4">The sequence shown here is derived from an EMBL/GenBank/DDBJ whole genome shotgun (WGS) entry which is preliminary data.</text>
</comment>
<evidence type="ECO:0000313" key="5">
    <source>
        <dbReference type="Proteomes" id="UP000650628"/>
    </source>
</evidence>
<feature type="domain" description="NAD(P)-binding" evidence="3">
    <location>
        <begin position="9"/>
        <end position="140"/>
    </location>
</feature>
<dbReference type="AlphaFoldDB" id="A0A8J3TK79"/>
<accession>A0A8J3TK79</accession>
<evidence type="ECO:0000313" key="4">
    <source>
        <dbReference type="EMBL" id="GII27684.1"/>
    </source>
</evidence>
<dbReference type="GO" id="GO:0009523">
    <property type="term" value="C:photosystem II"/>
    <property type="evidence" value="ECO:0007669"/>
    <property type="project" value="UniProtKB-KW"/>
</dbReference>
<protein>
    <submittedName>
        <fullName evidence="4">Nucleotide-diphosphate-sugar epimerase</fullName>
    </submittedName>
</protein>
<organism evidence="4 5">
    <name type="scientific">Planotetraspora mira</name>
    <dbReference type="NCBI Taxonomy" id="58121"/>
    <lineage>
        <taxon>Bacteria</taxon>
        <taxon>Bacillati</taxon>
        <taxon>Actinomycetota</taxon>
        <taxon>Actinomycetes</taxon>
        <taxon>Streptosporangiales</taxon>
        <taxon>Streptosporangiaceae</taxon>
        <taxon>Planotetraspora</taxon>
    </lineage>
</organism>
<dbReference type="RefSeq" id="WP_203951719.1">
    <property type="nucleotide sequence ID" value="NZ_BOOO01000004.1"/>
</dbReference>
<keyword evidence="2" id="KW-0604">Photosystem II</keyword>
<gene>
    <name evidence="4" type="ORF">Pmi06nite_11260</name>
</gene>
<proteinExistence type="predicted"/>
<dbReference type="GO" id="GO:0015979">
    <property type="term" value="P:photosynthesis"/>
    <property type="evidence" value="ECO:0007669"/>
    <property type="project" value="UniProtKB-KW"/>
</dbReference>
<dbReference type="EMBL" id="BOOO01000004">
    <property type="protein sequence ID" value="GII27684.1"/>
    <property type="molecule type" value="Genomic_DNA"/>
</dbReference>
<sequence>MSQSILVTGGTGTLGVHVVGRLLEAGHLVRVLTRSPRLDTPYTVVAGDLTSGAGVDEAVAGADTIMHLATDPMVMGADLEGTRRLVEAARRAGTAHLVFISIVGVDRNPYFYYRAKHAAERVIEASGLPYTILRTTQFHDLVLYVTRKLARRPVMPVPMGWRFQPIDTGEVGERMTALAAGGAAGRVPDMGGPEIFTFRELMNRYLAAAGWRRTLVPVPIPGRISAAFRRGVQLVEGDGGGRRTYGAFLADRVKPGQPVGR</sequence>
<keyword evidence="1" id="KW-0602">Photosynthesis</keyword>
<evidence type="ECO:0000256" key="2">
    <source>
        <dbReference type="ARBA" id="ARBA00023276"/>
    </source>
</evidence>
<evidence type="ECO:0000256" key="1">
    <source>
        <dbReference type="ARBA" id="ARBA00022531"/>
    </source>
</evidence>
<dbReference type="InterPro" id="IPR016040">
    <property type="entry name" value="NAD(P)-bd_dom"/>
</dbReference>
<dbReference type="PANTHER" id="PTHR47128:SF2">
    <property type="entry name" value="PROTEIN HIGH CHLOROPHYLL FLUORESCENCE PHENOTYPE 244, CHLOROPLASTIC"/>
    <property type="match status" value="1"/>
</dbReference>
<keyword evidence="5" id="KW-1185">Reference proteome</keyword>
<dbReference type="SUPFAM" id="SSF51735">
    <property type="entry name" value="NAD(P)-binding Rossmann-fold domains"/>
    <property type="match status" value="1"/>
</dbReference>
<evidence type="ECO:0000259" key="3">
    <source>
        <dbReference type="Pfam" id="PF13460"/>
    </source>
</evidence>
<reference evidence="4 5" key="1">
    <citation type="submission" date="2021-01" db="EMBL/GenBank/DDBJ databases">
        <title>Whole genome shotgun sequence of Planotetraspora mira NBRC 15435.</title>
        <authorList>
            <person name="Komaki H."/>
            <person name="Tamura T."/>
        </authorList>
    </citation>
    <scope>NUCLEOTIDE SEQUENCE [LARGE SCALE GENOMIC DNA]</scope>
    <source>
        <strain evidence="4 5">NBRC 15435</strain>
    </source>
</reference>